<dbReference type="GO" id="GO:0031460">
    <property type="term" value="P:glycine betaine transport"/>
    <property type="evidence" value="ECO:0007669"/>
    <property type="project" value="InterPro"/>
</dbReference>
<keyword evidence="2" id="KW-0813">Transport</keyword>
<evidence type="ECO:0000256" key="1">
    <source>
        <dbReference type="ARBA" id="ARBA00005417"/>
    </source>
</evidence>
<evidence type="ECO:0000256" key="6">
    <source>
        <dbReference type="ARBA" id="ARBA00066388"/>
    </source>
</evidence>
<evidence type="ECO:0000313" key="11">
    <source>
        <dbReference type="Proteomes" id="UP000294739"/>
    </source>
</evidence>
<dbReference type="PROSITE" id="PS00211">
    <property type="entry name" value="ABC_TRANSPORTER_1"/>
    <property type="match status" value="1"/>
</dbReference>
<reference evidence="10 11" key="1">
    <citation type="submission" date="2019-03" db="EMBL/GenBank/DDBJ databases">
        <title>Draft genome sequences of novel Actinobacteria.</title>
        <authorList>
            <person name="Sahin N."/>
            <person name="Ay H."/>
            <person name="Saygin H."/>
        </authorList>
    </citation>
    <scope>NUCLEOTIDE SEQUENCE [LARGE SCALE GENOMIC DNA]</scope>
    <source>
        <strain evidence="10 11">5K138</strain>
    </source>
</reference>
<dbReference type="PANTHER" id="PTHR43117">
    <property type="entry name" value="OSMOPROTECTANT IMPORT ATP-BINDING PROTEIN OSMV"/>
    <property type="match status" value="1"/>
</dbReference>
<organism evidence="10 11">
    <name type="scientific">Jiangella asiatica</name>
    <dbReference type="NCBI Taxonomy" id="2530372"/>
    <lineage>
        <taxon>Bacteria</taxon>
        <taxon>Bacillati</taxon>
        <taxon>Actinomycetota</taxon>
        <taxon>Actinomycetes</taxon>
        <taxon>Jiangellales</taxon>
        <taxon>Jiangellaceae</taxon>
        <taxon>Jiangella</taxon>
    </lineage>
</organism>
<proteinExistence type="inferred from homology"/>
<dbReference type="RefSeq" id="WP_131896201.1">
    <property type="nucleotide sequence ID" value="NZ_SMKZ01000021.1"/>
</dbReference>
<dbReference type="EMBL" id="SMKZ01000021">
    <property type="protein sequence ID" value="TDE08912.1"/>
    <property type="molecule type" value="Genomic_DNA"/>
</dbReference>
<comment type="caution">
    <text evidence="10">The sequence shown here is derived from an EMBL/GenBank/DDBJ whole genome shotgun (WGS) entry which is preliminary data.</text>
</comment>
<keyword evidence="5 10" id="KW-0067">ATP-binding</keyword>
<dbReference type="SMART" id="SM00382">
    <property type="entry name" value="AAA"/>
    <property type="match status" value="1"/>
</dbReference>
<dbReference type="FunCoup" id="A0A4R5D5Z7">
    <property type="interactions" value="73"/>
</dbReference>
<dbReference type="Pfam" id="PF00571">
    <property type="entry name" value="CBS"/>
    <property type="match status" value="1"/>
</dbReference>
<dbReference type="InterPro" id="IPR017871">
    <property type="entry name" value="ABC_transporter-like_CS"/>
</dbReference>
<dbReference type="PROSITE" id="PS51371">
    <property type="entry name" value="CBS"/>
    <property type="match status" value="1"/>
</dbReference>
<keyword evidence="7" id="KW-0129">CBS domain</keyword>
<dbReference type="NCBIfam" id="TIGR01186">
    <property type="entry name" value="proV"/>
    <property type="match status" value="1"/>
</dbReference>
<dbReference type="PANTHER" id="PTHR43117:SF4">
    <property type="entry name" value="OSMOPROTECTANT IMPORT ATP-BINDING PROTEIN OSMV"/>
    <property type="match status" value="1"/>
</dbReference>
<dbReference type="AlphaFoldDB" id="A0A4R5D5Z7"/>
<feature type="domain" description="CBS" evidence="9">
    <location>
        <begin position="310"/>
        <end position="367"/>
    </location>
</feature>
<evidence type="ECO:0000256" key="4">
    <source>
        <dbReference type="ARBA" id="ARBA00022741"/>
    </source>
</evidence>
<dbReference type="SUPFAM" id="SSF54631">
    <property type="entry name" value="CBS-domain pair"/>
    <property type="match status" value="1"/>
</dbReference>
<dbReference type="InterPro" id="IPR027417">
    <property type="entry name" value="P-loop_NTPase"/>
</dbReference>
<sequence length="384" mass="41941">MIRLDRVSKRYADGTVAVQELSLEVGRGELVVLVGPSGCGKTTTMKMVNRLVEPTAGSIYVDGVDVTQADPVALRRGIGYVIQNVGLFPHRTIEDNIAVVPELVGWARRQRADRARELMELVGLDPAVHGPRYPHELSGGQRQRVGVARALAVDPPVLLMDEPFSAVDPVVRSQLQDEFLRLQDDVRKTILFVTHDIEEAVRLGDRIAVFKQGGLLEQYDTPAAVLGAPATDFVADFVGADRGLKRLSVTPITQADLEHPPVVRAEDDLTDAGSVLGSGRWAVVLDGDGKLAGWVGRDMLTGSGRVRDRARRMEAWVELDDTLKVAFAEMLQWNAGWIAVLDDDDRYVGVLTPATLHTALRRSVEAEVQDVPRAAVLLETVQDA</sequence>
<keyword evidence="11" id="KW-1185">Reference proteome</keyword>
<dbReference type="Pfam" id="PF00005">
    <property type="entry name" value="ABC_tran"/>
    <property type="match status" value="1"/>
</dbReference>
<dbReference type="GO" id="GO:0016887">
    <property type="term" value="F:ATP hydrolysis activity"/>
    <property type="evidence" value="ECO:0007669"/>
    <property type="project" value="InterPro"/>
</dbReference>
<evidence type="ECO:0000256" key="5">
    <source>
        <dbReference type="ARBA" id="ARBA00022840"/>
    </source>
</evidence>
<comment type="similarity">
    <text evidence="1">Belongs to the ABC transporter superfamily.</text>
</comment>
<dbReference type="FunFam" id="3.40.50.300:FF:000425">
    <property type="entry name" value="Probable ABC transporter, ATP-binding subunit"/>
    <property type="match status" value="1"/>
</dbReference>
<dbReference type="GO" id="GO:0005524">
    <property type="term" value="F:ATP binding"/>
    <property type="evidence" value="ECO:0007669"/>
    <property type="project" value="UniProtKB-KW"/>
</dbReference>
<gene>
    <name evidence="10" type="ORF">E1269_15930</name>
</gene>
<keyword evidence="3" id="KW-0677">Repeat</keyword>
<dbReference type="InterPro" id="IPR003593">
    <property type="entry name" value="AAA+_ATPase"/>
</dbReference>
<dbReference type="InParanoid" id="A0A4R5D5Z7"/>
<protein>
    <recommendedName>
        <fullName evidence="6">ABC-type quaternary amine transporter</fullName>
        <ecNumber evidence="6">7.6.2.9</ecNumber>
    </recommendedName>
</protein>
<dbReference type="OrthoDB" id="9802264at2"/>
<dbReference type="Gene3D" id="3.40.50.300">
    <property type="entry name" value="P-loop containing nucleotide triphosphate hydrolases"/>
    <property type="match status" value="1"/>
</dbReference>
<dbReference type="InterPro" id="IPR046342">
    <property type="entry name" value="CBS_dom_sf"/>
</dbReference>
<evidence type="ECO:0000259" key="9">
    <source>
        <dbReference type="PROSITE" id="PS51371"/>
    </source>
</evidence>
<dbReference type="GO" id="GO:0016020">
    <property type="term" value="C:membrane"/>
    <property type="evidence" value="ECO:0007669"/>
    <property type="project" value="InterPro"/>
</dbReference>
<dbReference type="Proteomes" id="UP000294739">
    <property type="component" value="Unassembled WGS sequence"/>
</dbReference>
<feature type="domain" description="ABC transporter" evidence="8">
    <location>
        <begin position="2"/>
        <end position="238"/>
    </location>
</feature>
<evidence type="ECO:0000256" key="7">
    <source>
        <dbReference type="PROSITE-ProRule" id="PRU00703"/>
    </source>
</evidence>
<keyword evidence="4" id="KW-0547">Nucleotide-binding</keyword>
<accession>A0A4R5D5Z7</accession>
<evidence type="ECO:0000256" key="3">
    <source>
        <dbReference type="ARBA" id="ARBA00022737"/>
    </source>
</evidence>
<dbReference type="PROSITE" id="PS50893">
    <property type="entry name" value="ABC_TRANSPORTER_2"/>
    <property type="match status" value="1"/>
</dbReference>
<name>A0A4R5D5Z7_9ACTN</name>
<dbReference type="InterPro" id="IPR005892">
    <property type="entry name" value="Gly-betaine_transp_ATP-bd"/>
</dbReference>
<evidence type="ECO:0000313" key="10">
    <source>
        <dbReference type="EMBL" id="TDE08912.1"/>
    </source>
</evidence>
<evidence type="ECO:0000259" key="8">
    <source>
        <dbReference type="PROSITE" id="PS50893"/>
    </source>
</evidence>
<dbReference type="InterPro" id="IPR003439">
    <property type="entry name" value="ABC_transporter-like_ATP-bd"/>
</dbReference>
<dbReference type="EC" id="7.6.2.9" evidence="6"/>
<dbReference type="SUPFAM" id="SSF52540">
    <property type="entry name" value="P-loop containing nucleoside triphosphate hydrolases"/>
    <property type="match status" value="1"/>
</dbReference>
<evidence type="ECO:0000256" key="2">
    <source>
        <dbReference type="ARBA" id="ARBA00022448"/>
    </source>
</evidence>
<dbReference type="InterPro" id="IPR000644">
    <property type="entry name" value="CBS_dom"/>
</dbReference>
<dbReference type="GO" id="GO:0015418">
    <property type="term" value="F:ABC-type quaternary ammonium compound transporting activity"/>
    <property type="evidence" value="ECO:0007669"/>
    <property type="project" value="UniProtKB-EC"/>
</dbReference>